<dbReference type="AlphaFoldDB" id="B0E097"/>
<protein>
    <submittedName>
        <fullName evidence="1">Predicted protein</fullName>
    </submittedName>
</protein>
<evidence type="ECO:0000313" key="2">
    <source>
        <dbReference type="Proteomes" id="UP000001194"/>
    </source>
</evidence>
<sequence length="212" mass="23947">MYPCSQPSETVAFRTSLSKYFETSRYHSLYPSLKPSLCASGGKAKAKESITEVESLATAWWWMDVVVRKSLLEECSGLYAFVICFHACAVEGLFNSMALFLSQPSIYIDLLAKFQSTRHLWFRNASLLMRRQGDLKSLRHNLNSHAGEGTSRYDSTQKLVSLSDSKFNDLANSSWSGKEGLKVLHALLEMAAPEIDDTMYPAVIRFYPDDEF</sequence>
<name>B0E097_LACBS</name>
<dbReference type="GeneID" id="6085264"/>
<proteinExistence type="predicted"/>
<dbReference type="Proteomes" id="UP000001194">
    <property type="component" value="Unassembled WGS sequence"/>
</dbReference>
<gene>
    <name evidence="1" type="ORF">LACBIDRAFT_315295</name>
</gene>
<dbReference type="InParanoid" id="B0E097"/>
<dbReference type="RefSeq" id="XP_001889622.1">
    <property type="nucleotide sequence ID" value="XM_001889587.1"/>
</dbReference>
<dbReference type="HOGENOM" id="CLU_1299917_0_0_1"/>
<dbReference type="KEGG" id="lbc:LACBIDRAFT_315295"/>
<organism evidence="2">
    <name type="scientific">Laccaria bicolor (strain S238N-H82 / ATCC MYA-4686)</name>
    <name type="common">Bicoloured deceiver</name>
    <name type="synonym">Laccaria laccata var. bicolor</name>
    <dbReference type="NCBI Taxonomy" id="486041"/>
    <lineage>
        <taxon>Eukaryota</taxon>
        <taxon>Fungi</taxon>
        <taxon>Dikarya</taxon>
        <taxon>Basidiomycota</taxon>
        <taxon>Agaricomycotina</taxon>
        <taxon>Agaricomycetes</taxon>
        <taxon>Agaricomycetidae</taxon>
        <taxon>Agaricales</taxon>
        <taxon>Agaricineae</taxon>
        <taxon>Hydnangiaceae</taxon>
        <taxon>Laccaria</taxon>
    </lineage>
</organism>
<dbReference type="OrthoDB" id="5575722at2759"/>
<reference evidence="1 2" key="1">
    <citation type="journal article" date="2008" name="Nature">
        <title>The genome of Laccaria bicolor provides insights into mycorrhizal symbiosis.</title>
        <authorList>
            <person name="Martin F."/>
            <person name="Aerts A."/>
            <person name="Ahren D."/>
            <person name="Brun A."/>
            <person name="Danchin E.G.J."/>
            <person name="Duchaussoy F."/>
            <person name="Gibon J."/>
            <person name="Kohler A."/>
            <person name="Lindquist E."/>
            <person name="Pereda V."/>
            <person name="Salamov A."/>
            <person name="Shapiro H.J."/>
            <person name="Wuyts J."/>
            <person name="Blaudez D."/>
            <person name="Buee M."/>
            <person name="Brokstein P."/>
            <person name="Canbaeck B."/>
            <person name="Cohen D."/>
            <person name="Courty P.E."/>
            <person name="Coutinho P.M."/>
            <person name="Delaruelle C."/>
            <person name="Detter J.C."/>
            <person name="Deveau A."/>
            <person name="DiFazio S."/>
            <person name="Duplessis S."/>
            <person name="Fraissinet-Tachet L."/>
            <person name="Lucic E."/>
            <person name="Frey-Klett P."/>
            <person name="Fourrey C."/>
            <person name="Feussner I."/>
            <person name="Gay G."/>
            <person name="Grimwood J."/>
            <person name="Hoegger P.J."/>
            <person name="Jain P."/>
            <person name="Kilaru S."/>
            <person name="Labbe J."/>
            <person name="Lin Y.C."/>
            <person name="Legue V."/>
            <person name="Le Tacon F."/>
            <person name="Marmeisse R."/>
            <person name="Melayah D."/>
            <person name="Montanini B."/>
            <person name="Muratet M."/>
            <person name="Nehls U."/>
            <person name="Niculita-Hirzel H."/>
            <person name="Oudot-Le Secq M.P."/>
            <person name="Peter M."/>
            <person name="Quesneville H."/>
            <person name="Rajashekar B."/>
            <person name="Reich M."/>
            <person name="Rouhier N."/>
            <person name="Schmutz J."/>
            <person name="Yin T."/>
            <person name="Chalot M."/>
            <person name="Henrissat B."/>
            <person name="Kuees U."/>
            <person name="Lucas S."/>
            <person name="Van de Peer Y."/>
            <person name="Podila G.K."/>
            <person name="Polle A."/>
            <person name="Pukkila P.J."/>
            <person name="Richardson P.M."/>
            <person name="Rouze P."/>
            <person name="Sanders I.R."/>
            <person name="Stajich J.E."/>
            <person name="Tunlid A."/>
            <person name="Tuskan G."/>
            <person name="Grigoriev I.V."/>
        </authorList>
    </citation>
    <scope>NUCLEOTIDE SEQUENCE [LARGE SCALE GENOMIC DNA]</scope>
    <source>
        <strain evidence="2">S238N-H82 / ATCC MYA-4686</strain>
    </source>
</reference>
<dbReference type="EMBL" id="DS547159">
    <property type="protein sequence ID" value="EDQ99786.1"/>
    <property type="molecule type" value="Genomic_DNA"/>
</dbReference>
<keyword evidence="2" id="KW-1185">Reference proteome</keyword>
<accession>B0E097</accession>
<evidence type="ECO:0000313" key="1">
    <source>
        <dbReference type="EMBL" id="EDQ99786.1"/>
    </source>
</evidence>